<accession>A0A4Q2D0K1</accession>
<reference evidence="2 3" key="1">
    <citation type="submission" date="2019-01" db="EMBL/GenBank/DDBJ databases">
        <title>Draft genome sequence of Psathyrella aberdarensis IHI B618.</title>
        <authorList>
            <person name="Buettner E."/>
            <person name="Kellner H."/>
        </authorList>
    </citation>
    <scope>NUCLEOTIDE SEQUENCE [LARGE SCALE GENOMIC DNA]</scope>
    <source>
        <strain evidence="2 3">IHI B618</strain>
    </source>
</reference>
<evidence type="ECO:0000313" key="3">
    <source>
        <dbReference type="Proteomes" id="UP000290288"/>
    </source>
</evidence>
<dbReference type="STRING" id="2316362.A0A4Q2D0K1"/>
<proteinExistence type="predicted"/>
<evidence type="ECO:0000313" key="2">
    <source>
        <dbReference type="EMBL" id="RXW11645.1"/>
    </source>
</evidence>
<sequence length="505" mass="56756">MTANSSQRSSRPSEHLPTFKSTTLHTLHLRLGLNPDVFYSHLDTLTLPSRIIDYALASASIKDRLSAYVVNRRNPPYDRACIQSPEPPIPTWQKNKVIPQSTSPIGHLLEECLASMLTDNDATVQLNASGTQILGNFCSRSYWLAANDIAWGARIARSKSNEVRGVRECELATNVTTFWTPVALQRNVAGLLEVPCKRDGQENQRPTVQVFPLASEDHSVNRGRGEPVFRILGELYHQSGPLQPSSGHQPIYAQLYFYDPHEAQDQRASLNEGLNRQTLNIVHTTLDCHDPHAAIFRYVWEFMQHRSGGGGGDVTVRLRPAPSVHRRRGNIPTADEVAVIICDSNGEDPSPRDVVLHQCTGGLSVIHDLHPAYAPLYYVSLFPDGEPGWHPDLRMHQPTGRNNPHRLSQSRFVAYRLQICPNKFLTVLCGKCLLQRYLVDMYASINQNRLRYLCLNKPQLRACLYSGLQDSLSADNEEVDLNQLGQKVILPSLYIGGPQYMQQRY</sequence>
<organism evidence="2 3">
    <name type="scientific">Candolleomyces aberdarensis</name>
    <dbReference type="NCBI Taxonomy" id="2316362"/>
    <lineage>
        <taxon>Eukaryota</taxon>
        <taxon>Fungi</taxon>
        <taxon>Dikarya</taxon>
        <taxon>Basidiomycota</taxon>
        <taxon>Agaricomycotina</taxon>
        <taxon>Agaricomycetes</taxon>
        <taxon>Agaricomycetidae</taxon>
        <taxon>Agaricales</taxon>
        <taxon>Agaricineae</taxon>
        <taxon>Psathyrellaceae</taxon>
        <taxon>Candolleomyces</taxon>
    </lineage>
</organism>
<feature type="domain" description="Helitron helicase-like" evidence="1">
    <location>
        <begin position="412"/>
        <end position="505"/>
    </location>
</feature>
<dbReference type="EMBL" id="SDEE01001722">
    <property type="protein sequence ID" value="RXW11645.1"/>
    <property type="molecule type" value="Genomic_DNA"/>
</dbReference>
<comment type="caution">
    <text evidence="2">The sequence shown here is derived from an EMBL/GenBank/DDBJ whole genome shotgun (WGS) entry which is preliminary data.</text>
</comment>
<protein>
    <recommendedName>
        <fullName evidence="1">Helitron helicase-like domain-containing protein</fullName>
    </recommendedName>
</protein>
<dbReference type="Pfam" id="PF14214">
    <property type="entry name" value="Helitron_like_N"/>
    <property type="match status" value="1"/>
</dbReference>
<dbReference type="AlphaFoldDB" id="A0A4Q2D0K1"/>
<keyword evidence="3" id="KW-1185">Reference proteome</keyword>
<dbReference type="OrthoDB" id="3366231at2759"/>
<dbReference type="PANTHER" id="PTHR45786:SF74">
    <property type="entry name" value="ATP-DEPENDENT DNA HELICASE"/>
    <property type="match status" value="1"/>
</dbReference>
<dbReference type="PANTHER" id="PTHR45786">
    <property type="entry name" value="DNA BINDING PROTEIN-LIKE"/>
    <property type="match status" value="1"/>
</dbReference>
<name>A0A4Q2D0K1_9AGAR</name>
<dbReference type="Proteomes" id="UP000290288">
    <property type="component" value="Unassembled WGS sequence"/>
</dbReference>
<evidence type="ECO:0000259" key="1">
    <source>
        <dbReference type="Pfam" id="PF14214"/>
    </source>
</evidence>
<dbReference type="InterPro" id="IPR025476">
    <property type="entry name" value="Helitron_helicase-like"/>
</dbReference>
<gene>
    <name evidence="2" type="ORF">EST38_g14210</name>
</gene>